<keyword evidence="2" id="KW-1185">Reference proteome</keyword>
<evidence type="ECO:0000313" key="2">
    <source>
        <dbReference type="Proteomes" id="UP000807025"/>
    </source>
</evidence>
<dbReference type="EMBL" id="MU154561">
    <property type="protein sequence ID" value="KAF9495518.1"/>
    <property type="molecule type" value="Genomic_DNA"/>
</dbReference>
<protein>
    <submittedName>
        <fullName evidence="1">Uncharacterized protein</fullName>
    </submittedName>
</protein>
<organism evidence="1 2">
    <name type="scientific">Pleurotus eryngii</name>
    <name type="common">Boletus of the steppes</name>
    <dbReference type="NCBI Taxonomy" id="5323"/>
    <lineage>
        <taxon>Eukaryota</taxon>
        <taxon>Fungi</taxon>
        <taxon>Dikarya</taxon>
        <taxon>Basidiomycota</taxon>
        <taxon>Agaricomycotina</taxon>
        <taxon>Agaricomycetes</taxon>
        <taxon>Agaricomycetidae</taxon>
        <taxon>Agaricales</taxon>
        <taxon>Pleurotineae</taxon>
        <taxon>Pleurotaceae</taxon>
        <taxon>Pleurotus</taxon>
    </lineage>
</organism>
<name>A0A9P6DG67_PLEER</name>
<dbReference type="AlphaFoldDB" id="A0A9P6DG67"/>
<gene>
    <name evidence="1" type="ORF">BDN71DRAFT_1506656</name>
</gene>
<dbReference type="Proteomes" id="UP000807025">
    <property type="component" value="Unassembled WGS sequence"/>
</dbReference>
<reference evidence="1" key="1">
    <citation type="submission" date="2020-11" db="EMBL/GenBank/DDBJ databases">
        <authorList>
            <consortium name="DOE Joint Genome Institute"/>
            <person name="Ahrendt S."/>
            <person name="Riley R."/>
            <person name="Andreopoulos W."/>
            <person name="Labutti K."/>
            <person name="Pangilinan J."/>
            <person name="Ruiz-Duenas F.J."/>
            <person name="Barrasa J.M."/>
            <person name="Sanchez-Garcia M."/>
            <person name="Camarero S."/>
            <person name="Miyauchi S."/>
            <person name="Serrano A."/>
            <person name="Linde D."/>
            <person name="Babiker R."/>
            <person name="Drula E."/>
            <person name="Ayuso-Fernandez I."/>
            <person name="Pacheco R."/>
            <person name="Padilla G."/>
            <person name="Ferreira P."/>
            <person name="Barriuso J."/>
            <person name="Kellner H."/>
            <person name="Castanera R."/>
            <person name="Alfaro M."/>
            <person name="Ramirez L."/>
            <person name="Pisabarro A.G."/>
            <person name="Kuo A."/>
            <person name="Tritt A."/>
            <person name="Lipzen A."/>
            <person name="He G."/>
            <person name="Yan M."/>
            <person name="Ng V."/>
            <person name="Cullen D."/>
            <person name="Martin F."/>
            <person name="Rosso M.-N."/>
            <person name="Henrissat B."/>
            <person name="Hibbett D."/>
            <person name="Martinez A.T."/>
            <person name="Grigoriev I.V."/>
        </authorList>
    </citation>
    <scope>NUCLEOTIDE SEQUENCE</scope>
    <source>
        <strain evidence="1">ATCC 90797</strain>
    </source>
</reference>
<sequence length="183" mass="19644">MVRPVRRSDGGETAGLGDRDNWLPAQACHKLHLRLVVNPCQATLRRFISLHDQPGVFGVGIAENCSGCEAAPVTKTWDQLPTTCEWASAFPLIASKEGAPLRVALTNDNGPGVPGLGTLIHSIFTLVVGEATRQSGDHSAAVSFSYVHRAHVSLPFHIRELAFGPGNQTETYLDNCFAIAQCT</sequence>
<comment type="caution">
    <text evidence="1">The sequence shown here is derived from an EMBL/GenBank/DDBJ whole genome shotgun (WGS) entry which is preliminary data.</text>
</comment>
<proteinExistence type="predicted"/>
<evidence type="ECO:0000313" key="1">
    <source>
        <dbReference type="EMBL" id="KAF9495518.1"/>
    </source>
</evidence>
<accession>A0A9P6DG67</accession>